<reference evidence="1 2" key="1">
    <citation type="submission" date="2018-04" db="EMBL/GenBank/DDBJ databases">
        <title>Genomic Encyclopedia of Archaeal and Bacterial Type Strains, Phase II (KMG-II): from individual species to whole genera.</title>
        <authorList>
            <person name="Goeker M."/>
        </authorList>
    </citation>
    <scope>NUCLEOTIDE SEQUENCE [LARGE SCALE GENOMIC DNA]</scope>
    <source>
        <strain evidence="1 2">DSM 26809</strain>
    </source>
</reference>
<protein>
    <submittedName>
        <fullName evidence="1">Uncharacterized protein</fullName>
    </submittedName>
</protein>
<dbReference type="Proteomes" id="UP000244168">
    <property type="component" value="Unassembled WGS sequence"/>
</dbReference>
<sequence length="34" mass="3952">MPHACVTLLFDYDTVYNRSFFELIVCQLVSKLAN</sequence>
<evidence type="ECO:0000313" key="1">
    <source>
        <dbReference type="EMBL" id="PTR01527.1"/>
    </source>
</evidence>
<comment type="caution">
    <text evidence="1">The sequence shown here is derived from an EMBL/GenBank/DDBJ whole genome shotgun (WGS) entry which is preliminary data.</text>
</comment>
<dbReference type="EMBL" id="QAOQ01000001">
    <property type="protein sequence ID" value="PTR01527.1"/>
    <property type="molecule type" value="Genomic_DNA"/>
</dbReference>
<evidence type="ECO:0000313" key="2">
    <source>
        <dbReference type="Proteomes" id="UP000244168"/>
    </source>
</evidence>
<name>A0A2T5JGG8_9SPHI</name>
<keyword evidence="2" id="KW-1185">Reference proteome</keyword>
<proteinExistence type="predicted"/>
<organism evidence="1 2">
    <name type="scientific">Mucilaginibacter yixingensis</name>
    <dbReference type="NCBI Taxonomy" id="1295612"/>
    <lineage>
        <taxon>Bacteria</taxon>
        <taxon>Pseudomonadati</taxon>
        <taxon>Bacteroidota</taxon>
        <taxon>Sphingobacteriia</taxon>
        <taxon>Sphingobacteriales</taxon>
        <taxon>Sphingobacteriaceae</taxon>
        <taxon>Mucilaginibacter</taxon>
    </lineage>
</organism>
<gene>
    <name evidence="1" type="ORF">C8P68_101761</name>
</gene>
<accession>A0A2T5JGG8</accession>
<dbReference type="AlphaFoldDB" id="A0A2T5JGG8"/>